<gene>
    <name evidence="1" type="ORF">NCCP602_34520</name>
</gene>
<name>A0ABP3CC66_9MICO</name>
<accession>A0ABP3CC66</accession>
<keyword evidence="2" id="KW-1185">Reference proteome</keyword>
<protein>
    <submittedName>
        <fullName evidence="1">Uncharacterized protein</fullName>
    </submittedName>
</protein>
<sequence length="69" mass="7625">MNSVTSDDAGWVSFGPGRVSFGRWRFSIGPWRESWAVHGPKSALRPKRAEWAVSSFVDDLFVDQAAIAA</sequence>
<evidence type="ECO:0000313" key="2">
    <source>
        <dbReference type="Proteomes" id="UP001498238"/>
    </source>
</evidence>
<dbReference type="Proteomes" id="UP001498238">
    <property type="component" value="Unassembled WGS sequence"/>
</dbReference>
<organism evidence="1 2">
    <name type="scientific">Brevibacterium metallidurans</name>
    <dbReference type="NCBI Taxonomy" id="1482676"/>
    <lineage>
        <taxon>Bacteria</taxon>
        <taxon>Bacillati</taxon>
        <taxon>Actinomycetota</taxon>
        <taxon>Actinomycetes</taxon>
        <taxon>Micrococcales</taxon>
        <taxon>Brevibacteriaceae</taxon>
        <taxon>Brevibacterium</taxon>
    </lineage>
</organism>
<comment type="caution">
    <text evidence="1">The sequence shown here is derived from an EMBL/GenBank/DDBJ whole genome shotgun (WGS) entry which is preliminary data.</text>
</comment>
<reference evidence="1 2" key="1">
    <citation type="submission" date="2024-01" db="EMBL/GenBank/DDBJ databases">
        <title>Characterization of antibiotic resistant novel bacterial strains and their environmental applications.</title>
        <authorList>
            <person name="Manzoor S."/>
            <person name="Abbas S."/>
            <person name="Arshad M."/>
            <person name="Ahmed I."/>
        </authorList>
    </citation>
    <scope>NUCLEOTIDE SEQUENCE [LARGE SCALE GENOMIC DNA]</scope>
    <source>
        <strain evidence="1 2">NCCP-602</strain>
    </source>
</reference>
<evidence type="ECO:0000313" key="1">
    <source>
        <dbReference type="EMBL" id="GAA0037490.1"/>
    </source>
</evidence>
<proteinExistence type="predicted"/>
<dbReference type="EMBL" id="BAAAAF010000032">
    <property type="protein sequence ID" value="GAA0037490.1"/>
    <property type="molecule type" value="Genomic_DNA"/>
</dbReference>